<keyword evidence="2 4" id="KW-0378">Hydrolase</keyword>
<keyword evidence="3 4" id="KW-0904">Protein phosphatase</keyword>
<dbReference type="InterPro" id="IPR000222">
    <property type="entry name" value="PP2C_BS"/>
</dbReference>
<proteinExistence type="inferred from homology"/>
<gene>
    <name evidence="7" type="ORF">KC01_LOCUS37637</name>
</gene>
<organism evidence="7 8">
    <name type="scientific">Knipowitschia caucasica</name>
    <name type="common">Caucasian dwarf goby</name>
    <name type="synonym">Pomatoschistus caucasicus</name>
    <dbReference type="NCBI Taxonomy" id="637954"/>
    <lineage>
        <taxon>Eukaryota</taxon>
        <taxon>Metazoa</taxon>
        <taxon>Chordata</taxon>
        <taxon>Craniata</taxon>
        <taxon>Vertebrata</taxon>
        <taxon>Euteleostomi</taxon>
        <taxon>Actinopterygii</taxon>
        <taxon>Neopterygii</taxon>
        <taxon>Teleostei</taxon>
        <taxon>Neoteleostei</taxon>
        <taxon>Acanthomorphata</taxon>
        <taxon>Gobiaria</taxon>
        <taxon>Gobiiformes</taxon>
        <taxon>Gobioidei</taxon>
        <taxon>Gobiidae</taxon>
        <taxon>Gobiinae</taxon>
        <taxon>Knipowitschia</taxon>
    </lineage>
</organism>
<dbReference type="PANTHER" id="PTHR21274">
    <property type="entry name" value="MECKELIN"/>
    <property type="match status" value="1"/>
</dbReference>
<reference evidence="7 8" key="1">
    <citation type="submission" date="2024-04" db="EMBL/GenBank/DDBJ databases">
        <authorList>
            <person name="Waldvogel A.-M."/>
            <person name="Schoenle A."/>
        </authorList>
    </citation>
    <scope>NUCLEOTIDE SEQUENCE [LARGE SCALE GENOMIC DNA]</scope>
</reference>
<dbReference type="EMBL" id="OZ035829">
    <property type="protein sequence ID" value="CAL1611181.1"/>
    <property type="molecule type" value="Genomic_DNA"/>
</dbReference>
<accession>A0AAV2MD33</accession>
<evidence type="ECO:0000256" key="4">
    <source>
        <dbReference type="RuleBase" id="RU003465"/>
    </source>
</evidence>
<evidence type="ECO:0000313" key="7">
    <source>
        <dbReference type="EMBL" id="CAL1611181.1"/>
    </source>
</evidence>
<evidence type="ECO:0000259" key="6">
    <source>
        <dbReference type="PROSITE" id="PS51746"/>
    </source>
</evidence>
<dbReference type="PROSITE" id="PS51257">
    <property type="entry name" value="PROKAR_LIPOPROTEIN"/>
    <property type="match status" value="1"/>
</dbReference>
<dbReference type="Pfam" id="PF09773">
    <property type="entry name" value="Meckelin"/>
    <property type="match status" value="1"/>
</dbReference>
<dbReference type="PROSITE" id="PS51746">
    <property type="entry name" value="PPM_2"/>
    <property type="match status" value="1"/>
</dbReference>
<dbReference type="InterPro" id="IPR019170">
    <property type="entry name" value="Meckelin"/>
</dbReference>
<keyword evidence="5" id="KW-0812">Transmembrane</keyword>
<keyword evidence="1" id="KW-0479">Metal-binding</keyword>
<dbReference type="GO" id="GO:0060271">
    <property type="term" value="P:cilium assembly"/>
    <property type="evidence" value="ECO:0007669"/>
    <property type="project" value="InterPro"/>
</dbReference>
<evidence type="ECO:0000313" key="8">
    <source>
        <dbReference type="Proteomes" id="UP001497482"/>
    </source>
</evidence>
<dbReference type="GO" id="GO:0036038">
    <property type="term" value="C:MKS complex"/>
    <property type="evidence" value="ECO:0007669"/>
    <property type="project" value="InterPro"/>
</dbReference>
<dbReference type="PROSITE" id="PS01032">
    <property type="entry name" value="PPM_1"/>
    <property type="match status" value="1"/>
</dbReference>
<evidence type="ECO:0000256" key="5">
    <source>
        <dbReference type="SAM" id="Phobius"/>
    </source>
</evidence>
<dbReference type="GO" id="GO:0004721">
    <property type="term" value="F:phosphoprotein phosphatase activity"/>
    <property type="evidence" value="ECO:0007669"/>
    <property type="project" value="UniProtKB-KW"/>
</dbReference>
<feature type="transmembrane region" description="Helical" evidence="5">
    <location>
        <begin position="983"/>
        <end position="1002"/>
    </location>
</feature>
<keyword evidence="8" id="KW-1185">Reference proteome</keyword>
<dbReference type="PANTHER" id="PTHR21274:SF2">
    <property type="entry name" value="MECKELIN"/>
    <property type="match status" value="1"/>
</dbReference>
<dbReference type="SUPFAM" id="SSF81606">
    <property type="entry name" value="PP2C-like"/>
    <property type="match status" value="1"/>
</dbReference>
<dbReference type="Proteomes" id="UP001497482">
    <property type="component" value="Chromosome 7"/>
</dbReference>
<dbReference type="Pfam" id="PF00481">
    <property type="entry name" value="PP2C"/>
    <property type="match status" value="1"/>
</dbReference>
<dbReference type="InterPro" id="IPR001932">
    <property type="entry name" value="PPM-type_phosphatase-like_dom"/>
</dbReference>
<dbReference type="SMART" id="SM00332">
    <property type="entry name" value="PP2Cc"/>
    <property type="match status" value="1"/>
</dbReference>
<feature type="transmembrane region" description="Helical" evidence="5">
    <location>
        <begin position="863"/>
        <end position="882"/>
    </location>
</feature>
<evidence type="ECO:0000256" key="2">
    <source>
        <dbReference type="ARBA" id="ARBA00022801"/>
    </source>
</evidence>
<dbReference type="CDD" id="cd00143">
    <property type="entry name" value="PP2Cc"/>
    <property type="match status" value="1"/>
</dbReference>
<sequence length="1756" mass="198105">MLVGNKVGQVLLVQSGVACVCGMSESRRATWCPFCHPQTSTDDLELLHPLEAILPEYEHSVCSYESLDNGKFKASIKLKISAEEEVQLWLEAFQSRSKTTWRFLKTYKITPETARTNKYRVDLRCLHGGSTYSSKRNTSCPALLYLVLKKDHFSQKRRSRSCDPHTQNQLTFHINFQHTHNHDMDCPVALRHRPVSKETVTKLEMLFESGHSPSSAIRILKRDLQEQMGESYAFASADRSVCPDLSFCYRLYYKRFNKKCRKKKIQAEEMHIPATFILHDNECYTENLELWPDDSPPTQDGADLELRLQNMFEDLLQKLRTNTTFQEPIKAMQYIIPFKEPQHCGPEEFYDISALNCAKCGSDQRQSSTGLSCVCKVGFFALIAEKSTILCQKCPADKLAVTKDGFGCIRCPGSVSDEGFCTCPVGSVLVERDLAGNILEQAQCEMCNGSKPASAAPNINGDRCERCQASFTNTSCTCGSPGILSGGLCFPPGSLPTNVNPSVNFAQLKINVHSAWFVRNLYSSAAACLVFSNVTACQALGNMCVLNMHTFSGVSTDACGLFNTIFRSRAALSSNYDISYWRVNLPWLYYGEEPGLAVRVLQTNPVPFGFSFRGKDKFTAINLVAAVYDVRGEFIRWEKISPGNLQLCPDTTVRHAAAFHFGTSYQESCTLSIKELLTSHPEPLFYDVFMDLGGDENKKLLPLPTLVNNQQYNGRFINQESMKNWYLSRRLFLVDAISGREKNLNAIPKVIRVIKSLTIKFQLVPRTQEGQVFPPLISVTYNDVPVTDIDTQTVTTSFSVQYEMDQIESNLKMNTALGVLGGVAVLYSLLKTVSWKRRIGSSLIDAGTVFKFLLFYAGDLANVFFAVTVGTGLYWLIFFKTLKAQQFVSVLLPLPAQEEQFVTYIGCAFALKGVQFLHKLTLQLSVDMFLIDWERPRNQSASRTSQAGSDVKRDPAPVSIWRTYFVANEWNEIQTIRKICPTFQIMAVLFFLEVLGFSNLALRDPSPLLERPPQAYTPSYSLILRYAVTTALWLCIGLLQVIFFSLFYECFVEDKIRQFVDLCSISNISVLLLSHRCFGYYIHGRSVHGHADTNMEEMNNNLKREGESLCGQRGLLPNTDTQTFQVALTIPLRNQYDRIREPLNRRYRPARLLDTSSGNHFEQYTKAYNTMNHFLGAVIDHAHPALDYILRDKLMLERVIGMEFLEPNDKSIFYNDEVHSFSDLLFYGNEATLLIFDTLFFCVVDLGSQSFVLAAILTHIQQMIFRFIRDQCLVSHGCDVSGPAEFTASQSSGSFYILTPPQVNSILKANEYSFKIPEFDGKNVSAVAGFESNQLPANAPIEDRRSAATCLQTRGMLLGVFDGHAGCACAQALSERLFYYIAVSLLPHDTLCELEAAVESGRALSPILQWHKHPNDYFSREAQTLYFNSLRTYWQELIDLTNPGEVPDTREALMNAFKRLDNDISLEAQVGDPNAFLHYWVLRVAFSGATACVAHIDGPDLYLANTGDARAVLGVQEEDGSFTAHTLSNDHSAQNESEVARIRGEHPPSEKKTVIRQDRLLGLLMPFRAFGDVKFKWSIDLQKRVLESGPDQLHENEHTKFIPPNYHTPPYLTAEPEITYHRLRPQDRFLVIGSDGLWETLHRQEVVRVVGEYLTGVHQRQPLKVGGYRVTLGQMQGLLEERKARTSSAFEDQNSSTHLMRHAVGNNEFGTVDHERLSKMLSLPEELARMYRDDITIIIAQFNPHVIGAQRQGDQS</sequence>
<protein>
    <recommendedName>
        <fullName evidence="6">PPM-type phosphatase domain-containing protein</fullName>
    </recommendedName>
</protein>
<feature type="transmembrane region" description="Helical" evidence="5">
    <location>
        <begin position="1022"/>
        <end position="1047"/>
    </location>
</feature>
<dbReference type="InterPro" id="IPR036457">
    <property type="entry name" value="PPM-type-like_dom_sf"/>
</dbReference>
<evidence type="ECO:0000256" key="1">
    <source>
        <dbReference type="ARBA" id="ARBA00022723"/>
    </source>
</evidence>
<feature type="domain" description="PPM-type phosphatase" evidence="6">
    <location>
        <begin position="1327"/>
        <end position="1742"/>
    </location>
</feature>
<dbReference type="Gene3D" id="3.60.40.10">
    <property type="entry name" value="PPM-type phosphatase domain"/>
    <property type="match status" value="1"/>
</dbReference>
<keyword evidence="5" id="KW-0472">Membrane</keyword>
<name>A0AAV2MD33_KNICA</name>
<evidence type="ECO:0000256" key="3">
    <source>
        <dbReference type="ARBA" id="ARBA00022912"/>
    </source>
</evidence>
<keyword evidence="5" id="KW-1133">Transmembrane helix</keyword>
<comment type="similarity">
    <text evidence="4">Belongs to the PP2C family.</text>
</comment>
<dbReference type="GO" id="GO:0046872">
    <property type="term" value="F:metal ion binding"/>
    <property type="evidence" value="ECO:0007669"/>
    <property type="project" value="UniProtKB-KW"/>
</dbReference>